<protein>
    <submittedName>
        <fullName evidence="1">Uncharacterized protein</fullName>
    </submittedName>
</protein>
<dbReference type="EMBL" id="JANPWB010000016">
    <property type="protein sequence ID" value="KAJ1085586.1"/>
    <property type="molecule type" value="Genomic_DNA"/>
</dbReference>
<comment type="caution">
    <text evidence="1">The sequence shown here is derived from an EMBL/GenBank/DDBJ whole genome shotgun (WGS) entry which is preliminary data.</text>
</comment>
<reference evidence="1" key="1">
    <citation type="journal article" date="2022" name="bioRxiv">
        <title>Sequencing and chromosome-scale assembly of the giantPleurodeles waltlgenome.</title>
        <authorList>
            <person name="Brown T."/>
            <person name="Elewa A."/>
            <person name="Iarovenko S."/>
            <person name="Subramanian E."/>
            <person name="Araus A.J."/>
            <person name="Petzold A."/>
            <person name="Susuki M."/>
            <person name="Suzuki K.-i.T."/>
            <person name="Hayashi T."/>
            <person name="Toyoda A."/>
            <person name="Oliveira C."/>
            <person name="Osipova E."/>
            <person name="Leigh N.D."/>
            <person name="Simon A."/>
            <person name="Yun M.H."/>
        </authorList>
    </citation>
    <scope>NUCLEOTIDE SEQUENCE</scope>
    <source>
        <strain evidence="1">20211129_DDA</strain>
        <tissue evidence="1">Liver</tissue>
    </source>
</reference>
<gene>
    <name evidence="1" type="ORF">NDU88_005716</name>
</gene>
<evidence type="ECO:0000313" key="1">
    <source>
        <dbReference type="EMBL" id="KAJ1085586.1"/>
    </source>
</evidence>
<proteinExistence type="predicted"/>
<name>A0AAV7L1N1_PLEWA</name>
<dbReference type="Proteomes" id="UP001066276">
    <property type="component" value="Chromosome 12"/>
</dbReference>
<accession>A0AAV7L1N1</accession>
<dbReference type="AlphaFoldDB" id="A0AAV7L1N1"/>
<keyword evidence="2" id="KW-1185">Reference proteome</keyword>
<organism evidence="1 2">
    <name type="scientific">Pleurodeles waltl</name>
    <name type="common">Iberian ribbed newt</name>
    <dbReference type="NCBI Taxonomy" id="8319"/>
    <lineage>
        <taxon>Eukaryota</taxon>
        <taxon>Metazoa</taxon>
        <taxon>Chordata</taxon>
        <taxon>Craniata</taxon>
        <taxon>Vertebrata</taxon>
        <taxon>Euteleostomi</taxon>
        <taxon>Amphibia</taxon>
        <taxon>Batrachia</taxon>
        <taxon>Caudata</taxon>
        <taxon>Salamandroidea</taxon>
        <taxon>Salamandridae</taxon>
        <taxon>Pleurodelinae</taxon>
        <taxon>Pleurodeles</taxon>
    </lineage>
</organism>
<evidence type="ECO:0000313" key="2">
    <source>
        <dbReference type="Proteomes" id="UP001066276"/>
    </source>
</evidence>
<sequence length="78" mass="8927">MSAPVLQNQAWPQGILRRQSGWVHSLQECVIFKPAWRCESTTLPLGAIQALYQCLKAHERKDIRLTFGKTLMFLKQGT</sequence>